<dbReference type="InterPro" id="IPR017972">
    <property type="entry name" value="Cyt_P450_CS"/>
</dbReference>
<gene>
    <name evidence="10" type="ORF">MELIAE_LOCUS4072</name>
</gene>
<keyword evidence="7 9" id="KW-0503">Monooxygenase</keyword>
<dbReference type="Gene3D" id="1.10.630.10">
    <property type="entry name" value="Cytochrome P450"/>
    <property type="match status" value="1"/>
</dbReference>
<comment type="similarity">
    <text evidence="2 9">Belongs to the cytochrome P450 family.</text>
</comment>
<dbReference type="InterPro" id="IPR036396">
    <property type="entry name" value="Cyt_P450_sf"/>
</dbReference>
<evidence type="ECO:0000256" key="2">
    <source>
        <dbReference type="ARBA" id="ARBA00010617"/>
    </source>
</evidence>
<keyword evidence="11" id="KW-1185">Reference proteome</keyword>
<dbReference type="GO" id="GO:0005506">
    <property type="term" value="F:iron ion binding"/>
    <property type="evidence" value="ECO:0007669"/>
    <property type="project" value="InterPro"/>
</dbReference>
<feature type="binding site" description="axial binding residue" evidence="8">
    <location>
        <position position="480"/>
    </location>
    <ligand>
        <name>heme</name>
        <dbReference type="ChEBI" id="CHEBI:30413"/>
    </ligand>
    <ligandPart>
        <name>Fe</name>
        <dbReference type="ChEBI" id="CHEBI:18248"/>
    </ligandPart>
</feature>
<dbReference type="PRINTS" id="PR00463">
    <property type="entry name" value="EP450I"/>
</dbReference>
<dbReference type="PRINTS" id="PR00385">
    <property type="entry name" value="P450"/>
</dbReference>
<name>A0A9P0AZ01_BRAAE</name>
<organism evidence="10 11">
    <name type="scientific">Brassicogethes aeneus</name>
    <name type="common">Rape pollen beetle</name>
    <name type="synonym">Meligethes aeneus</name>
    <dbReference type="NCBI Taxonomy" id="1431903"/>
    <lineage>
        <taxon>Eukaryota</taxon>
        <taxon>Metazoa</taxon>
        <taxon>Ecdysozoa</taxon>
        <taxon>Arthropoda</taxon>
        <taxon>Hexapoda</taxon>
        <taxon>Insecta</taxon>
        <taxon>Pterygota</taxon>
        <taxon>Neoptera</taxon>
        <taxon>Endopterygota</taxon>
        <taxon>Coleoptera</taxon>
        <taxon>Polyphaga</taxon>
        <taxon>Cucujiformia</taxon>
        <taxon>Nitidulidae</taxon>
        <taxon>Meligethinae</taxon>
        <taxon>Brassicogethes</taxon>
    </lineage>
</organism>
<dbReference type="GO" id="GO:0020037">
    <property type="term" value="F:heme binding"/>
    <property type="evidence" value="ECO:0007669"/>
    <property type="project" value="InterPro"/>
</dbReference>
<evidence type="ECO:0000256" key="8">
    <source>
        <dbReference type="PIRSR" id="PIRSR602401-1"/>
    </source>
</evidence>
<reference evidence="10" key="1">
    <citation type="submission" date="2021-12" db="EMBL/GenBank/DDBJ databases">
        <authorList>
            <person name="King R."/>
        </authorList>
    </citation>
    <scope>NUCLEOTIDE SEQUENCE</scope>
</reference>
<accession>A0A9P0AZ01</accession>
<dbReference type="PANTHER" id="PTHR24279">
    <property type="entry name" value="CYTOCHROME P450"/>
    <property type="match status" value="1"/>
</dbReference>
<evidence type="ECO:0000256" key="9">
    <source>
        <dbReference type="RuleBase" id="RU000461"/>
    </source>
</evidence>
<keyword evidence="6 8" id="KW-0408">Iron</keyword>
<dbReference type="GO" id="GO:0004497">
    <property type="term" value="F:monooxygenase activity"/>
    <property type="evidence" value="ECO:0007669"/>
    <property type="project" value="UniProtKB-KW"/>
</dbReference>
<dbReference type="CDD" id="cd11054">
    <property type="entry name" value="CYP24A1-like"/>
    <property type="match status" value="1"/>
</dbReference>
<dbReference type="InterPro" id="IPR001128">
    <property type="entry name" value="Cyt_P450"/>
</dbReference>
<dbReference type="SUPFAM" id="SSF48264">
    <property type="entry name" value="Cytochrome P450"/>
    <property type="match status" value="1"/>
</dbReference>
<keyword evidence="3 8" id="KW-0349">Heme</keyword>
<comment type="cofactor">
    <cofactor evidence="1 8">
        <name>heme</name>
        <dbReference type="ChEBI" id="CHEBI:30413"/>
    </cofactor>
</comment>
<protein>
    <recommendedName>
        <fullName evidence="12">Cytochrome P450</fullName>
    </recommendedName>
</protein>
<evidence type="ECO:0008006" key="12">
    <source>
        <dbReference type="Google" id="ProtNLM"/>
    </source>
</evidence>
<proteinExistence type="inferred from homology"/>
<dbReference type="GO" id="GO:0016705">
    <property type="term" value="F:oxidoreductase activity, acting on paired donors, with incorporation or reduction of molecular oxygen"/>
    <property type="evidence" value="ECO:0007669"/>
    <property type="project" value="InterPro"/>
</dbReference>
<dbReference type="InterPro" id="IPR050479">
    <property type="entry name" value="CYP11_CYP27_families"/>
</dbReference>
<evidence type="ECO:0000256" key="1">
    <source>
        <dbReference type="ARBA" id="ARBA00001971"/>
    </source>
</evidence>
<dbReference type="PANTHER" id="PTHR24279:SF120">
    <property type="entry name" value="CYTOCHROME P450"/>
    <property type="match status" value="1"/>
</dbReference>
<dbReference type="OrthoDB" id="3945418at2759"/>
<evidence type="ECO:0000256" key="4">
    <source>
        <dbReference type="ARBA" id="ARBA00022723"/>
    </source>
</evidence>
<dbReference type="Proteomes" id="UP001154078">
    <property type="component" value="Chromosome 2"/>
</dbReference>
<dbReference type="InterPro" id="IPR002401">
    <property type="entry name" value="Cyt_P450_E_grp-I"/>
</dbReference>
<evidence type="ECO:0000256" key="3">
    <source>
        <dbReference type="ARBA" id="ARBA00022617"/>
    </source>
</evidence>
<evidence type="ECO:0000256" key="5">
    <source>
        <dbReference type="ARBA" id="ARBA00023002"/>
    </source>
</evidence>
<dbReference type="AlphaFoldDB" id="A0A9P0AZ01"/>
<dbReference type="PROSITE" id="PS00086">
    <property type="entry name" value="CYTOCHROME_P450"/>
    <property type="match status" value="1"/>
</dbReference>
<keyword evidence="5 9" id="KW-0560">Oxidoreductase</keyword>
<dbReference type="FunFam" id="1.10.630.10:FF:000006">
    <property type="entry name" value="Cytochrome P450 302a1, mitochondrial"/>
    <property type="match status" value="1"/>
</dbReference>
<dbReference type="EMBL" id="OV121133">
    <property type="protein sequence ID" value="CAH0551467.1"/>
    <property type="molecule type" value="Genomic_DNA"/>
</dbReference>
<evidence type="ECO:0000313" key="10">
    <source>
        <dbReference type="EMBL" id="CAH0551467.1"/>
    </source>
</evidence>
<dbReference type="Pfam" id="PF00067">
    <property type="entry name" value="p450"/>
    <property type="match status" value="1"/>
</dbReference>
<keyword evidence="4 8" id="KW-0479">Metal-binding</keyword>
<evidence type="ECO:0000256" key="6">
    <source>
        <dbReference type="ARBA" id="ARBA00023004"/>
    </source>
</evidence>
<evidence type="ECO:0000313" key="11">
    <source>
        <dbReference type="Proteomes" id="UP001154078"/>
    </source>
</evidence>
<evidence type="ECO:0000256" key="7">
    <source>
        <dbReference type="ARBA" id="ARBA00023033"/>
    </source>
</evidence>
<sequence>MLTKNLLYNTNTLRRSFSTVSTKTQEYLKQKNLQENEVNTKPIGWDEAKPFESVPGPKPLPIVGNGYKFFPGGEFYNMSLTELHQMMRKRHGNFVALRGMPGSTKNLYLSFDPQDIEVMHRNEGVWPLRPTLKSLPYFRTNIRPEVFQGVQGLLSSNGEEWSKFRTVVNPILMQPKTAAQYVNIIDKITNEFVDLLKHFQKQSKQMPDNFNVYLNKYAMESIGAIALDQRLGCLDPNLPKDSPQNQYVESVLEIFELFYHLEILPSAWETISTPKWRSFVKHMNFMTDFNLKCIDEAMKKIEENPSKDINEMSVLEKLVKIDKKIALAMVMDMLFAGVDTTSRTLSSALYYLAKNPKKQDLLREEAKRLLPDKKSKITKEILNEAVYTRAVIKETTRLAPVTGGNARMLPKDAVIAGYQIPKGTMIVAANLLVARTEKYIKRAEEFLPERWLRNHENSEISYKNVHPFTSMPFGFGPRSCIGKRLANLEMETAILKTIRNFEVQWPHKDIKFAMKLLYGIDEPLKLHLYPVD</sequence>